<evidence type="ECO:0000256" key="5">
    <source>
        <dbReference type="ARBA" id="ARBA00022617"/>
    </source>
</evidence>
<comment type="pathway">
    <text evidence="3">Secondary metabolite biosynthesis.</text>
</comment>
<dbReference type="PRINTS" id="PR00385">
    <property type="entry name" value="P450"/>
</dbReference>
<keyword evidence="6" id="KW-0812">Transmembrane</keyword>
<keyword evidence="5" id="KW-0349">Heme</keyword>
<dbReference type="GO" id="GO:0005506">
    <property type="term" value="F:iron ion binding"/>
    <property type="evidence" value="ECO:0007669"/>
    <property type="project" value="InterPro"/>
</dbReference>
<comment type="caution">
    <text evidence="13">The sequence shown here is derived from an EMBL/GenBank/DDBJ whole genome shotgun (WGS) entry which is preliminary data.</text>
</comment>
<dbReference type="SUPFAM" id="SSF48264">
    <property type="entry name" value="Cytochrome P450"/>
    <property type="match status" value="1"/>
</dbReference>
<organism evidence="13 14">
    <name type="scientific">Pycnoporus cinnabarinus</name>
    <name type="common">Cinnabar-red polypore</name>
    <name type="synonym">Trametes cinnabarina</name>
    <dbReference type="NCBI Taxonomy" id="5643"/>
    <lineage>
        <taxon>Eukaryota</taxon>
        <taxon>Fungi</taxon>
        <taxon>Dikarya</taxon>
        <taxon>Basidiomycota</taxon>
        <taxon>Agaricomycotina</taxon>
        <taxon>Agaricomycetes</taxon>
        <taxon>Polyporales</taxon>
        <taxon>Polyporaceae</taxon>
        <taxon>Trametes</taxon>
    </lineage>
</organism>
<dbReference type="OrthoDB" id="1055148at2759"/>
<evidence type="ECO:0000256" key="2">
    <source>
        <dbReference type="ARBA" id="ARBA00004167"/>
    </source>
</evidence>
<dbReference type="AlphaFoldDB" id="A0A060STR9"/>
<protein>
    <recommendedName>
        <fullName evidence="15">Cytochrome P450</fullName>
    </recommendedName>
</protein>
<evidence type="ECO:0000313" key="13">
    <source>
        <dbReference type="EMBL" id="CDO77937.1"/>
    </source>
</evidence>
<gene>
    <name evidence="13" type="ORF">BN946_scf184773.g3</name>
</gene>
<keyword evidence="9" id="KW-0560">Oxidoreductase</keyword>
<dbReference type="PANTHER" id="PTHR46300:SF7">
    <property type="entry name" value="P450, PUTATIVE (EUROFUNG)-RELATED"/>
    <property type="match status" value="1"/>
</dbReference>
<keyword evidence="12" id="KW-0472">Membrane</keyword>
<comment type="cofactor">
    <cofactor evidence="1">
        <name>heme</name>
        <dbReference type="ChEBI" id="CHEBI:30413"/>
    </cofactor>
</comment>
<dbReference type="EMBL" id="CCBP010000561">
    <property type="protein sequence ID" value="CDO77937.1"/>
    <property type="molecule type" value="Genomic_DNA"/>
</dbReference>
<accession>A0A060STR9</accession>
<evidence type="ECO:0000313" key="14">
    <source>
        <dbReference type="Proteomes" id="UP000029665"/>
    </source>
</evidence>
<dbReference type="InterPro" id="IPR001128">
    <property type="entry name" value="Cyt_P450"/>
</dbReference>
<evidence type="ECO:0000256" key="7">
    <source>
        <dbReference type="ARBA" id="ARBA00022723"/>
    </source>
</evidence>
<keyword evidence="7" id="KW-0479">Metal-binding</keyword>
<dbReference type="HOGENOM" id="CLU_001570_2_0_1"/>
<dbReference type="STRING" id="5643.A0A060STR9"/>
<keyword evidence="14" id="KW-1185">Reference proteome</keyword>
<evidence type="ECO:0000256" key="8">
    <source>
        <dbReference type="ARBA" id="ARBA00022989"/>
    </source>
</evidence>
<dbReference type="GO" id="GO:0004497">
    <property type="term" value="F:monooxygenase activity"/>
    <property type="evidence" value="ECO:0007669"/>
    <property type="project" value="UniProtKB-KW"/>
</dbReference>
<proteinExistence type="inferred from homology"/>
<dbReference type="InterPro" id="IPR036396">
    <property type="entry name" value="Cyt_P450_sf"/>
</dbReference>
<evidence type="ECO:0000256" key="6">
    <source>
        <dbReference type="ARBA" id="ARBA00022692"/>
    </source>
</evidence>
<dbReference type="Gene3D" id="1.10.630.10">
    <property type="entry name" value="Cytochrome P450"/>
    <property type="match status" value="1"/>
</dbReference>
<evidence type="ECO:0000256" key="4">
    <source>
        <dbReference type="ARBA" id="ARBA00010617"/>
    </source>
</evidence>
<dbReference type="GO" id="GO:0016020">
    <property type="term" value="C:membrane"/>
    <property type="evidence" value="ECO:0007669"/>
    <property type="project" value="UniProtKB-SubCell"/>
</dbReference>
<dbReference type="GO" id="GO:0016705">
    <property type="term" value="F:oxidoreductase activity, acting on paired donors, with incorporation or reduction of molecular oxygen"/>
    <property type="evidence" value="ECO:0007669"/>
    <property type="project" value="InterPro"/>
</dbReference>
<keyword evidence="10" id="KW-0408">Iron</keyword>
<comment type="subcellular location">
    <subcellularLocation>
        <location evidence="2">Membrane</location>
        <topology evidence="2">Single-pass membrane protein</topology>
    </subcellularLocation>
</comment>
<evidence type="ECO:0000256" key="11">
    <source>
        <dbReference type="ARBA" id="ARBA00023033"/>
    </source>
</evidence>
<dbReference type="InterPro" id="IPR050364">
    <property type="entry name" value="Cytochrome_P450_fung"/>
</dbReference>
<evidence type="ECO:0008006" key="15">
    <source>
        <dbReference type="Google" id="ProtNLM"/>
    </source>
</evidence>
<keyword evidence="8" id="KW-1133">Transmembrane helix</keyword>
<evidence type="ECO:0000256" key="9">
    <source>
        <dbReference type="ARBA" id="ARBA00023002"/>
    </source>
</evidence>
<dbReference type="PRINTS" id="PR00463">
    <property type="entry name" value="EP450I"/>
</dbReference>
<evidence type="ECO:0000256" key="10">
    <source>
        <dbReference type="ARBA" id="ARBA00023004"/>
    </source>
</evidence>
<dbReference type="PANTHER" id="PTHR46300">
    <property type="entry name" value="P450, PUTATIVE (EUROFUNG)-RELATED-RELATED"/>
    <property type="match status" value="1"/>
</dbReference>
<dbReference type="Pfam" id="PF00067">
    <property type="entry name" value="p450"/>
    <property type="match status" value="1"/>
</dbReference>
<comment type="similarity">
    <text evidence="4">Belongs to the cytochrome P450 family.</text>
</comment>
<keyword evidence="11" id="KW-0503">Monooxygenase</keyword>
<evidence type="ECO:0000256" key="12">
    <source>
        <dbReference type="ARBA" id="ARBA00023136"/>
    </source>
</evidence>
<dbReference type="InterPro" id="IPR002401">
    <property type="entry name" value="Cyt_P450_E_grp-I"/>
</dbReference>
<reference evidence="13" key="1">
    <citation type="submission" date="2014-01" db="EMBL/GenBank/DDBJ databases">
        <title>The genome of the white-rot fungus Pycnoporus cinnabarinus: a basidiomycete model with a versatile arsenal for lignocellulosic biomass breakdown.</title>
        <authorList>
            <person name="Levasseur A."/>
            <person name="Lomascolo A."/>
            <person name="Ruiz-Duenas F.J."/>
            <person name="Uzan E."/>
            <person name="Piumi F."/>
            <person name="Kues U."/>
            <person name="Ram A.F.J."/>
            <person name="Murat C."/>
            <person name="Haon M."/>
            <person name="Benoit I."/>
            <person name="Arfi Y."/>
            <person name="Chevret D."/>
            <person name="Drula E."/>
            <person name="Kwon M.J."/>
            <person name="Gouret P."/>
            <person name="Lesage-Meessen L."/>
            <person name="Lombard V."/>
            <person name="Mariette J."/>
            <person name="Noirot C."/>
            <person name="Park J."/>
            <person name="Patyshakuliyeva A."/>
            <person name="Wieneger R.A.B."/>
            <person name="Wosten H.A.B."/>
            <person name="Martin F."/>
            <person name="Coutinho P.M."/>
            <person name="de Vries R."/>
            <person name="Martinez A.T."/>
            <person name="Klopp C."/>
            <person name="Pontarotti P."/>
            <person name="Henrissat B."/>
            <person name="Record E."/>
        </authorList>
    </citation>
    <scope>NUCLEOTIDE SEQUENCE [LARGE SCALE GENOMIC DNA]</scope>
    <source>
        <strain evidence="13">BRFM137</strain>
    </source>
</reference>
<evidence type="ECO:0000256" key="1">
    <source>
        <dbReference type="ARBA" id="ARBA00001971"/>
    </source>
</evidence>
<dbReference type="Proteomes" id="UP000029665">
    <property type="component" value="Unassembled WGS sequence"/>
</dbReference>
<dbReference type="GO" id="GO:0020037">
    <property type="term" value="F:heme binding"/>
    <property type="evidence" value="ECO:0007669"/>
    <property type="project" value="InterPro"/>
</dbReference>
<name>A0A060STR9_PYCCI</name>
<sequence>MGFKRIAREWREQYDLVADEAFGHAQTEIAEGTARPSMVQKSLADMSKERIPDDIVKFSSVQVYSGGADTTASTIVAFILMMVRHPEVQSRAQAEIDQTMGRLRLPTYEDRPQLPYVESVLAEVLRVLPPIPAILREPEKDDVYEGQLIPKGTMMIENICFKPERWIDVDKHDVHHPLNVAFGFGRR</sequence>
<dbReference type="OMA" id="GTKVDMQ"/>
<evidence type="ECO:0000256" key="3">
    <source>
        <dbReference type="ARBA" id="ARBA00005179"/>
    </source>
</evidence>